<dbReference type="InterPro" id="IPR006015">
    <property type="entry name" value="Universal_stress_UspA"/>
</dbReference>
<accession>A0ABY9S1T5</accession>
<feature type="compositionally biased region" description="Low complexity" evidence="2">
    <location>
        <begin position="15"/>
        <end position="37"/>
    </location>
</feature>
<dbReference type="PRINTS" id="PR01438">
    <property type="entry name" value="UNVRSLSTRESS"/>
</dbReference>
<reference evidence="4 5" key="1">
    <citation type="submission" date="2023-09" db="EMBL/GenBank/DDBJ databases">
        <title>Complete genome of Streptomyces roseicoloratus T14.</title>
        <authorList>
            <person name="Bashizi T."/>
            <person name="Kim M.-J."/>
            <person name="Lee G."/>
            <person name="Tagele S.B."/>
            <person name="Shin J.-H."/>
        </authorList>
    </citation>
    <scope>NUCLEOTIDE SEQUENCE [LARGE SCALE GENOMIC DNA]</scope>
    <source>
        <strain evidence="4 5">T14</strain>
    </source>
</reference>
<comment type="similarity">
    <text evidence="1">Belongs to the universal stress protein A family.</text>
</comment>
<gene>
    <name evidence="4" type="ORF">RGF97_31335</name>
</gene>
<dbReference type="PANTHER" id="PTHR46553:SF3">
    <property type="entry name" value="ADENINE NUCLEOTIDE ALPHA HYDROLASES-LIKE SUPERFAMILY PROTEIN"/>
    <property type="match status" value="1"/>
</dbReference>
<dbReference type="InterPro" id="IPR014729">
    <property type="entry name" value="Rossmann-like_a/b/a_fold"/>
</dbReference>
<dbReference type="PANTHER" id="PTHR46553">
    <property type="entry name" value="ADENINE NUCLEOTIDE ALPHA HYDROLASES-LIKE SUPERFAMILY PROTEIN"/>
    <property type="match status" value="1"/>
</dbReference>
<dbReference type="RefSeq" id="WP_181019037.1">
    <property type="nucleotide sequence ID" value="NZ_CP133762.1"/>
</dbReference>
<dbReference type="EMBL" id="CP133762">
    <property type="protein sequence ID" value="WMX48397.1"/>
    <property type="molecule type" value="Genomic_DNA"/>
</dbReference>
<name>A0ABY9S1T5_9ACTN</name>
<feature type="compositionally biased region" description="Basic and acidic residues" evidence="2">
    <location>
        <begin position="1"/>
        <end position="14"/>
    </location>
</feature>
<keyword evidence="5" id="KW-1185">Reference proteome</keyword>
<proteinExistence type="inferred from homology"/>
<dbReference type="InterPro" id="IPR006016">
    <property type="entry name" value="UspA"/>
</dbReference>
<dbReference type="SUPFAM" id="SSF52402">
    <property type="entry name" value="Adenine nucleotide alpha hydrolases-like"/>
    <property type="match status" value="1"/>
</dbReference>
<dbReference type="Pfam" id="PF00582">
    <property type="entry name" value="Usp"/>
    <property type="match status" value="1"/>
</dbReference>
<dbReference type="CDD" id="cd23659">
    <property type="entry name" value="USP_At3g01520-like"/>
    <property type="match status" value="1"/>
</dbReference>
<evidence type="ECO:0000313" key="4">
    <source>
        <dbReference type="EMBL" id="WMX48397.1"/>
    </source>
</evidence>
<evidence type="ECO:0000256" key="2">
    <source>
        <dbReference type="SAM" id="MobiDB-lite"/>
    </source>
</evidence>
<dbReference type="Proteomes" id="UP001250858">
    <property type="component" value="Chromosome"/>
</dbReference>
<protein>
    <submittedName>
        <fullName evidence="4">Universal stress protein</fullName>
    </submittedName>
</protein>
<dbReference type="Gene3D" id="3.40.50.620">
    <property type="entry name" value="HUPs"/>
    <property type="match status" value="1"/>
</dbReference>
<evidence type="ECO:0000313" key="5">
    <source>
        <dbReference type="Proteomes" id="UP001250858"/>
    </source>
</evidence>
<evidence type="ECO:0000256" key="1">
    <source>
        <dbReference type="ARBA" id="ARBA00008791"/>
    </source>
</evidence>
<evidence type="ECO:0000259" key="3">
    <source>
        <dbReference type="Pfam" id="PF00582"/>
    </source>
</evidence>
<feature type="region of interest" description="Disordered" evidence="2">
    <location>
        <begin position="1"/>
        <end position="52"/>
    </location>
</feature>
<feature type="domain" description="UspA" evidence="3">
    <location>
        <begin position="45"/>
        <end position="179"/>
    </location>
</feature>
<organism evidence="4 5">
    <name type="scientific">Streptomyces roseicoloratus</name>
    <dbReference type="NCBI Taxonomy" id="2508722"/>
    <lineage>
        <taxon>Bacteria</taxon>
        <taxon>Bacillati</taxon>
        <taxon>Actinomycetota</taxon>
        <taxon>Actinomycetes</taxon>
        <taxon>Kitasatosporales</taxon>
        <taxon>Streptomycetaceae</taxon>
        <taxon>Streptomyces</taxon>
    </lineage>
</organism>
<sequence length="187" mass="18888">MNPSEQSERTEQTERTGWAGAAEAARPGTAAEAAGPAGSPGPGPRVVVGVDGSPASHEALRWAARHARLTGANLEAWGAYDVPGAVGWSAPAVDAAFDAQHARQALTDEIRTALGGSGDVALEEHVVRGNPAKVLTEASEGADLLVVGSRGRGGFSSLLLGSVSQQCALHASCPVVIVRPGTVDAGR</sequence>